<dbReference type="AlphaFoldDB" id="A0AA40CU32"/>
<reference evidence="2" key="1">
    <citation type="submission" date="2023-06" db="EMBL/GenBank/DDBJ databases">
        <title>Genome-scale phylogeny and comparative genomics of the fungal order Sordariales.</title>
        <authorList>
            <consortium name="Lawrence Berkeley National Laboratory"/>
            <person name="Hensen N."/>
            <person name="Bonometti L."/>
            <person name="Westerberg I."/>
            <person name="Brannstrom I.O."/>
            <person name="Guillou S."/>
            <person name="Cros-Aarteil S."/>
            <person name="Calhoun S."/>
            <person name="Haridas S."/>
            <person name="Kuo A."/>
            <person name="Mondo S."/>
            <person name="Pangilinan J."/>
            <person name="Riley R."/>
            <person name="Labutti K."/>
            <person name="Andreopoulos B."/>
            <person name="Lipzen A."/>
            <person name="Chen C."/>
            <person name="Yanf M."/>
            <person name="Daum C."/>
            <person name="Ng V."/>
            <person name="Clum A."/>
            <person name="Steindorff A."/>
            <person name="Ohm R."/>
            <person name="Martin F."/>
            <person name="Silar P."/>
            <person name="Natvig D."/>
            <person name="Lalanne C."/>
            <person name="Gautier V."/>
            <person name="Ament-Velasquez S.L."/>
            <person name="Kruys A."/>
            <person name="Hutchinson M.I."/>
            <person name="Powell A.J."/>
            <person name="Barry K."/>
            <person name="Miller A.N."/>
            <person name="Grigoriev I.V."/>
            <person name="Debuchy R."/>
            <person name="Gladieux P."/>
            <person name="Thoren M.H."/>
            <person name="Johannesson H."/>
        </authorList>
    </citation>
    <scope>NUCLEOTIDE SEQUENCE</scope>
    <source>
        <strain evidence="2">SMH2532-1</strain>
    </source>
</reference>
<dbReference type="Proteomes" id="UP001174936">
    <property type="component" value="Unassembled WGS sequence"/>
</dbReference>
<comment type="caution">
    <text evidence="2">The sequence shown here is derived from an EMBL/GenBank/DDBJ whole genome shotgun (WGS) entry which is preliminary data.</text>
</comment>
<organism evidence="2 3">
    <name type="scientific">Cercophora newfieldiana</name>
    <dbReference type="NCBI Taxonomy" id="92897"/>
    <lineage>
        <taxon>Eukaryota</taxon>
        <taxon>Fungi</taxon>
        <taxon>Dikarya</taxon>
        <taxon>Ascomycota</taxon>
        <taxon>Pezizomycotina</taxon>
        <taxon>Sordariomycetes</taxon>
        <taxon>Sordariomycetidae</taxon>
        <taxon>Sordariales</taxon>
        <taxon>Lasiosphaeriaceae</taxon>
        <taxon>Cercophora</taxon>
    </lineage>
</organism>
<dbReference type="EMBL" id="JAULSV010000003">
    <property type="protein sequence ID" value="KAK0649283.1"/>
    <property type="molecule type" value="Genomic_DNA"/>
</dbReference>
<keyword evidence="3" id="KW-1185">Reference proteome</keyword>
<name>A0AA40CU32_9PEZI</name>
<evidence type="ECO:0000256" key="1">
    <source>
        <dbReference type="SAM" id="MobiDB-lite"/>
    </source>
</evidence>
<accession>A0AA40CU32</accession>
<protein>
    <submittedName>
        <fullName evidence="2">Uncharacterized protein</fullName>
    </submittedName>
</protein>
<feature type="region of interest" description="Disordered" evidence="1">
    <location>
        <begin position="1"/>
        <end position="20"/>
    </location>
</feature>
<proteinExistence type="predicted"/>
<evidence type="ECO:0000313" key="2">
    <source>
        <dbReference type="EMBL" id="KAK0649283.1"/>
    </source>
</evidence>
<gene>
    <name evidence="2" type="ORF">B0T16DRAFT_491939</name>
</gene>
<evidence type="ECO:0000313" key="3">
    <source>
        <dbReference type="Proteomes" id="UP001174936"/>
    </source>
</evidence>
<sequence length="256" mass="28780">MARLQSGQKHNKKPRKVDWSPPGVIASVYREVRHTQPSAGQSPGVEMFRLLPSDGFWWPVHVQREGPFGTERYRPPIDGKDCRLVLQSIARALRLGGDEEHRGLLLGDGDGEGMWEGRVRRRGVTREVFERAVAGLVVAAMEVLEEGVEAGIYEDPEGFVKGVKGRGGRVWWRGVDGEVMMRLLRLVMVARQGWLERLDGGRRGPQRTGVLVMAVDGLLNVLEGRFGGDVEVMDRHWDNDEGWEFVEGYKLEGAWV</sequence>